<reference evidence="1 2" key="1">
    <citation type="submission" date="2019-02" db="EMBL/GenBank/DDBJ databases">
        <title>Siculibacillus lacustris gen. nov., sp. nov., a new rosette-forming bacterium isolated from a freshwater crater lake (Lake St. Ana, Romania).</title>
        <authorList>
            <person name="Felfoldi T."/>
            <person name="Marton Z."/>
            <person name="Szabo A."/>
            <person name="Mentes A."/>
            <person name="Boka K."/>
            <person name="Marialigeti K."/>
            <person name="Mathe I."/>
            <person name="Koncz M."/>
            <person name="Schumann P."/>
            <person name="Toth E."/>
        </authorList>
    </citation>
    <scope>NUCLEOTIDE SEQUENCE [LARGE SCALE GENOMIC DNA]</scope>
    <source>
        <strain evidence="1 2">SA-279</strain>
    </source>
</reference>
<evidence type="ECO:0000313" key="1">
    <source>
        <dbReference type="EMBL" id="TBW35815.1"/>
    </source>
</evidence>
<dbReference type="Gene3D" id="3.40.50.450">
    <property type="match status" value="1"/>
</dbReference>
<dbReference type="EMBL" id="SJFN01000024">
    <property type="protein sequence ID" value="TBW35815.1"/>
    <property type="molecule type" value="Genomic_DNA"/>
</dbReference>
<dbReference type="AlphaFoldDB" id="A0A4Q9VM95"/>
<dbReference type="Proteomes" id="UP000292781">
    <property type="component" value="Unassembled WGS sequence"/>
</dbReference>
<keyword evidence="2" id="KW-1185">Reference proteome</keyword>
<name>A0A4Q9VM95_9HYPH</name>
<proteinExistence type="predicted"/>
<accession>A0A4Q9VM95</accession>
<protein>
    <submittedName>
        <fullName evidence="1">Uncharacterized protein</fullName>
    </submittedName>
</protein>
<organism evidence="1 2">
    <name type="scientific">Siculibacillus lacustris</name>
    <dbReference type="NCBI Taxonomy" id="1549641"/>
    <lineage>
        <taxon>Bacteria</taxon>
        <taxon>Pseudomonadati</taxon>
        <taxon>Pseudomonadota</taxon>
        <taxon>Alphaproteobacteria</taxon>
        <taxon>Hyphomicrobiales</taxon>
        <taxon>Ancalomicrobiaceae</taxon>
        <taxon>Siculibacillus</taxon>
    </lineage>
</organism>
<gene>
    <name evidence="1" type="ORF">EYW49_15590</name>
</gene>
<comment type="caution">
    <text evidence="1">The sequence shown here is derived from an EMBL/GenBank/DDBJ whole genome shotgun (WGS) entry which is preliminary data.</text>
</comment>
<sequence>MARLSVFVACPYLSIPQDDYRKVYETVSKAYPVDFRFADERITNNHILVKVSNYIRDNEFSLFDITGWNPNVALELGIAVGLGKKYFILFNPRMDGNKDAPSDIRGLDRIQYASNSELESKLMLLIKQELPAETEKSESAYARGKERILQSLIETPGLRLGEIADSINEDKAIVQSIIKSMMINSELKTRGIRRGTKYYTFDTDLRRVVRD</sequence>
<evidence type="ECO:0000313" key="2">
    <source>
        <dbReference type="Proteomes" id="UP000292781"/>
    </source>
</evidence>
<dbReference type="OrthoDB" id="5379851at2"/>
<dbReference type="RefSeq" id="WP_131310516.1">
    <property type="nucleotide sequence ID" value="NZ_SJFN01000024.1"/>
</dbReference>